<sequence length="115" mass="13030">MELVVTTKEELIAIMEEAVANVVSRQERSEPAEGPDIVDAAGAIEFMAINGYKISIYSIYKKTQYNSIPYRKIGNQLSFSKRELLKWMESQNASRLTPHTNSALEIARSAHRQKK</sequence>
<comment type="caution">
    <text evidence="2">The sequence shown here is derived from an EMBL/GenBank/DDBJ whole genome shotgun (WGS) entry which is preliminary data.</text>
</comment>
<dbReference type="Proteomes" id="UP000824014">
    <property type="component" value="Unassembled WGS sequence"/>
</dbReference>
<evidence type="ECO:0000256" key="1">
    <source>
        <dbReference type="SAM" id="MobiDB-lite"/>
    </source>
</evidence>
<feature type="region of interest" description="Disordered" evidence="1">
    <location>
        <begin position="96"/>
        <end position="115"/>
    </location>
</feature>
<protein>
    <submittedName>
        <fullName evidence="2">Uncharacterized protein</fullName>
    </submittedName>
</protein>
<evidence type="ECO:0000313" key="2">
    <source>
        <dbReference type="EMBL" id="HIZ15555.1"/>
    </source>
</evidence>
<reference evidence="2" key="1">
    <citation type="journal article" date="2021" name="PeerJ">
        <title>Extensive microbial diversity within the chicken gut microbiome revealed by metagenomics and culture.</title>
        <authorList>
            <person name="Gilroy R."/>
            <person name="Ravi A."/>
            <person name="Getino M."/>
            <person name="Pursley I."/>
            <person name="Horton D.L."/>
            <person name="Alikhan N.F."/>
            <person name="Baker D."/>
            <person name="Gharbi K."/>
            <person name="Hall N."/>
            <person name="Watson M."/>
            <person name="Adriaenssens E.M."/>
            <person name="Foster-Nyarko E."/>
            <person name="Jarju S."/>
            <person name="Secka A."/>
            <person name="Antonio M."/>
            <person name="Oren A."/>
            <person name="Chaudhuri R.R."/>
            <person name="La Ragione R."/>
            <person name="Hildebrand F."/>
            <person name="Pallen M.J."/>
        </authorList>
    </citation>
    <scope>NUCLEOTIDE SEQUENCE</scope>
    <source>
        <strain evidence="2">ChiHjej11B10-19426</strain>
    </source>
</reference>
<accession>A0A9D2IM75</accession>
<dbReference type="EMBL" id="DXCC01000021">
    <property type="protein sequence ID" value="HIZ15555.1"/>
    <property type="molecule type" value="Genomic_DNA"/>
</dbReference>
<proteinExistence type="predicted"/>
<gene>
    <name evidence="2" type="ORF">H9816_06560</name>
</gene>
<evidence type="ECO:0000313" key="3">
    <source>
        <dbReference type="Proteomes" id="UP000824014"/>
    </source>
</evidence>
<name>A0A9D2IM75_9BACT</name>
<organism evidence="2 3">
    <name type="scientific">Candidatus Tidjanibacter faecipullorum</name>
    <dbReference type="NCBI Taxonomy" id="2838766"/>
    <lineage>
        <taxon>Bacteria</taxon>
        <taxon>Pseudomonadati</taxon>
        <taxon>Bacteroidota</taxon>
        <taxon>Bacteroidia</taxon>
        <taxon>Bacteroidales</taxon>
        <taxon>Rikenellaceae</taxon>
        <taxon>Tidjanibacter</taxon>
    </lineage>
</organism>
<dbReference type="AlphaFoldDB" id="A0A9D2IM75"/>
<reference evidence="2" key="2">
    <citation type="submission" date="2021-04" db="EMBL/GenBank/DDBJ databases">
        <authorList>
            <person name="Gilroy R."/>
        </authorList>
    </citation>
    <scope>NUCLEOTIDE SEQUENCE</scope>
    <source>
        <strain evidence="2">ChiHjej11B10-19426</strain>
    </source>
</reference>